<feature type="chain" id="PRO_5018595876" description="Nucleotide pyrophosphatase" evidence="1">
    <location>
        <begin position="22"/>
        <end position="646"/>
    </location>
</feature>
<evidence type="ECO:0000313" key="2">
    <source>
        <dbReference type="EMBL" id="AZU60136.1"/>
    </source>
</evidence>
<dbReference type="PANTHER" id="PTHR10151">
    <property type="entry name" value="ECTONUCLEOTIDE PYROPHOSPHATASE/PHOSPHODIESTERASE"/>
    <property type="match status" value="1"/>
</dbReference>
<dbReference type="InterPro" id="IPR002591">
    <property type="entry name" value="Phosphodiest/P_Trfase"/>
</dbReference>
<sequence>MKLKVSLLTILFLAIPSIVWGAETNHSTDMVISFDGMRHDFLEEYMAQQQLPHFKEVASRGKIANNIRTIFPSLTSSSHAAIATGAASDATGMVSNELHKSNKRLTDSESAFYSGLDAEPIWSVVRKEGKKTATILFPGSNPKYGNQADYSIYYGKTLSESELISLEFKKVTKKRQLAVFPLKIEKGHYLKVYVLAETPGEFFLSLDKNMQNKVKVGLNEWGSLSFLTHDKEMAGFAFKIKATKPDLSDAKLYRTAVSSGVVKGPEQFKEDIYTHFGYFPIQDDDKALDKKWITRKEYEEISTRFAQWTTDVSLYIKKKYKPDLLFFYYPQIDHESHKYLLSDPRQPGYSSDRSRQYLSYIRWAYKLSDEMLGQVLGEMGQNDRLFLVSDHGMEPVHSRLSPNEVLEKKGFLVKYDNGKVNTKKSKAFAVASGTIAHVYINLKGREEGGIVDRKQYEDIKKEIANIFNGIEVAETKIPIATFFTIAPTQLWEKIFHNNEELPGSFNSFAEMAKITFSNKKIHPYDKVILNGSYNRNETGQINHPNAGDIILVAKKGYYMAQDDGNVVMKPGDLGNHGGNPSRKELRPIFLAVGKGIKKGTIEAKISTLDIAPTLYQLIGIQPPDFVKGKAIVGLTEDTEGGARKEN</sequence>
<evidence type="ECO:0000256" key="1">
    <source>
        <dbReference type="SAM" id="SignalP"/>
    </source>
</evidence>
<dbReference type="InterPro" id="IPR017850">
    <property type="entry name" value="Alkaline_phosphatase_core_sf"/>
</dbReference>
<organism evidence="2 3">
    <name type="scientific">Neobacillus mesonae</name>
    <dbReference type="NCBI Taxonomy" id="1193713"/>
    <lineage>
        <taxon>Bacteria</taxon>
        <taxon>Bacillati</taxon>
        <taxon>Bacillota</taxon>
        <taxon>Bacilli</taxon>
        <taxon>Bacillales</taxon>
        <taxon>Bacillaceae</taxon>
        <taxon>Neobacillus</taxon>
    </lineage>
</organism>
<name>A0A3Q9QRT1_9BACI</name>
<proteinExistence type="predicted"/>
<protein>
    <recommendedName>
        <fullName evidence="4">Nucleotide pyrophosphatase</fullName>
    </recommendedName>
</protein>
<dbReference type="Proteomes" id="UP000282892">
    <property type="component" value="Chromosome"/>
</dbReference>
<dbReference type="RefSeq" id="WP_127484663.1">
    <property type="nucleotide sequence ID" value="NZ_CP022572.1"/>
</dbReference>
<dbReference type="AlphaFoldDB" id="A0A3Q9QRT1"/>
<dbReference type="SUPFAM" id="SSF53649">
    <property type="entry name" value="Alkaline phosphatase-like"/>
    <property type="match status" value="1"/>
</dbReference>
<dbReference type="PANTHER" id="PTHR10151:SF120">
    <property type="entry name" value="BIS(5'-ADENOSYL)-TRIPHOSPHATASE"/>
    <property type="match status" value="1"/>
</dbReference>
<dbReference type="GO" id="GO:0016787">
    <property type="term" value="F:hydrolase activity"/>
    <property type="evidence" value="ECO:0007669"/>
    <property type="project" value="UniProtKB-ARBA"/>
</dbReference>
<reference evidence="2 3" key="1">
    <citation type="submission" date="2017-07" db="EMBL/GenBank/DDBJ databases">
        <title>The complete genome sequence of Bacillus mesonae strain H20-5, an efficient strain improving plant abiotic stress resistance.</title>
        <authorList>
            <person name="Kim S.Y."/>
            <person name="Song H."/>
            <person name="Sang M.K."/>
            <person name="Weon H.-Y."/>
            <person name="Song J."/>
        </authorList>
    </citation>
    <scope>NUCLEOTIDE SEQUENCE [LARGE SCALE GENOMIC DNA]</scope>
    <source>
        <strain evidence="2 3">H20-5</strain>
    </source>
</reference>
<accession>A0A3Q9QRT1</accession>
<dbReference type="Pfam" id="PF01663">
    <property type="entry name" value="Phosphodiest"/>
    <property type="match status" value="1"/>
</dbReference>
<gene>
    <name evidence="2" type="ORF">CHR53_02010</name>
</gene>
<dbReference type="OrthoDB" id="9779418at2"/>
<dbReference type="KEGG" id="nmk:CHR53_02010"/>
<evidence type="ECO:0008006" key="4">
    <source>
        <dbReference type="Google" id="ProtNLM"/>
    </source>
</evidence>
<keyword evidence="3" id="KW-1185">Reference proteome</keyword>
<dbReference type="EMBL" id="CP022572">
    <property type="protein sequence ID" value="AZU60136.1"/>
    <property type="molecule type" value="Genomic_DNA"/>
</dbReference>
<dbReference type="Gene3D" id="3.40.720.10">
    <property type="entry name" value="Alkaline Phosphatase, subunit A"/>
    <property type="match status" value="2"/>
</dbReference>
<feature type="signal peptide" evidence="1">
    <location>
        <begin position="1"/>
        <end position="21"/>
    </location>
</feature>
<evidence type="ECO:0000313" key="3">
    <source>
        <dbReference type="Proteomes" id="UP000282892"/>
    </source>
</evidence>
<keyword evidence="1" id="KW-0732">Signal</keyword>